<dbReference type="AlphaFoldDB" id="A0A1E3XC20"/>
<comment type="caution">
    <text evidence="2">The sequence shown here is derived from an EMBL/GenBank/DDBJ whole genome shotgun (WGS) entry which is preliminary data.</text>
</comment>
<accession>A0A1E3XC20</accession>
<dbReference type="Proteomes" id="UP000094056">
    <property type="component" value="Unassembled WGS sequence"/>
</dbReference>
<evidence type="ECO:0000313" key="3">
    <source>
        <dbReference type="Proteomes" id="UP000094056"/>
    </source>
</evidence>
<dbReference type="Pfam" id="PF18929">
    <property type="entry name" value="DUF5678"/>
    <property type="match status" value="1"/>
</dbReference>
<protein>
    <recommendedName>
        <fullName evidence="1">DUF5678 domain-containing protein</fullName>
    </recommendedName>
</protein>
<reference evidence="2 3" key="1">
    <citation type="submission" date="2016-07" db="EMBL/GenBank/DDBJ databases">
        <title>Draft genome of Scalindua rubra, obtained from a brine-seawater interface in the Red Sea, sheds light on salt adaptation in anammox bacteria.</title>
        <authorList>
            <person name="Speth D.R."/>
            <person name="Lagkouvardos I."/>
            <person name="Wang Y."/>
            <person name="Qian P.-Y."/>
            <person name="Dutilh B.E."/>
            <person name="Jetten M.S."/>
        </authorList>
    </citation>
    <scope>NUCLEOTIDE SEQUENCE [LARGE SCALE GENOMIC DNA]</scope>
    <source>
        <strain evidence="2">BSI-1</strain>
    </source>
</reference>
<dbReference type="EMBL" id="MAYW01000035">
    <property type="protein sequence ID" value="ODS33191.1"/>
    <property type="molecule type" value="Genomic_DNA"/>
</dbReference>
<proteinExistence type="predicted"/>
<evidence type="ECO:0000313" key="2">
    <source>
        <dbReference type="EMBL" id="ODS33191.1"/>
    </source>
</evidence>
<sequence length="69" mass="7846">METNVLIKESEKYGGQYVATRSFVDKDVVSHGNDPVKVFNEAKDKGVKEPVVFYVPKKDVVQIYKNALR</sequence>
<gene>
    <name evidence="2" type="ORF">SCARUB_01669</name>
</gene>
<name>A0A1E3XC20_9BACT</name>
<organism evidence="2 3">
    <name type="scientific">Candidatus Scalindua rubra</name>
    <dbReference type="NCBI Taxonomy" id="1872076"/>
    <lineage>
        <taxon>Bacteria</taxon>
        <taxon>Pseudomonadati</taxon>
        <taxon>Planctomycetota</taxon>
        <taxon>Candidatus Brocadiia</taxon>
        <taxon>Candidatus Brocadiales</taxon>
        <taxon>Candidatus Scalinduaceae</taxon>
        <taxon>Candidatus Scalindua</taxon>
    </lineage>
</organism>
<dbReference type="InterPro" id="IPR043734">
    <property type="entry name" value="DUF5678"/>
</dbReference>
<feature type="domain" description="DUF5678" evidence="1">
    <location>
        <begin position="9"/>
        <end position="58"/>
    </location>
</feature>
<evidence type="ECO:0000259" key="1">
    <source>
        <dbReference type="Pfam" id="PF18929"/>
    </source>
</evidence>